<feature type="chain" id="PRO_5022105564" description="Outer membrane protein with beta-barrel domain" evidence="1">
    <location>
        <begin position="28"/>
        <end position="272"/>
    </location>
</feature>
<evidence type="ECO:0000313" key="2">
    <source>
        <dbReference type="EMBL" id="TWI83842.1"/>
    </source>
</evidence>
<feature type="signal peptide" evidence="1">
    <location>
        <begin position="1"/>
        <end position="27"/>
    </location>
</feature>
<organism evidence="2 3">
    <name type="scientific">Lacibacter cauensis</name>
    <dbReference type="NCBI Taxonomy" id="510947"/>
    <lineage>
        <taxon>Bacteria</taxon>
        <taxon>Pseudomonadati</taxon>
        <taxon>Bacteroidota</taxon>
        <taxon>Chitinophagia</taxon>
        <taxon>Chitinophagales</taxon>
        <taxon>Chitinophagaceae</taxon>
        <taxon>Lacibacter</taxon>
    </lineage>
</organism>
<name>A0A562SRK8_9BACT</name>
<proteinExistence type="predicted"/>
<dbReference type="OrthoDB" id="636895at2"/>
<comment type="caution">
    <text evidence="2">The sequence shown here is derived from an EMBL/GenBank/DDBJ whole genome shotgun (WGS) entry which is preliminary data.</text>
</comment>
<dbReference type="EMBL" id="VLLE01000003">
    <property type="protein sequence ID" value="TWI83842.1"/>
    <property type="molecule type" value="Genomic_DNA"/>
</dbReference>
<evidence type="ECO:0000256" key="1">
    <source>
        <dbReference type="SAM" id="SignalP"/>
    </source>
</evidence>
<gene>
    <name evidence="2" type="ORF">IQ13_1960</name>
</gene>
<dbReference type="Proteomes" id="UP000316167">
    <property type="component" value="Unassembled WGS sequence"/>
</dbReference>
<keyword evidence="3" id="KW-1185">Reference proteome</keyword>
<evidence type="ECO:0008006" key="4">
    <source>
        <dbReference type="Google" id="ProtNLM"/>
    </source>
</evidence>
<reference evidence="2 3" key="1">
    <citation type="journal article" date="2015" name="Stand. Genomic Sci.">
        <title>Genomic Encyclopedia of Bacterial and Archaeal Type Strains, Phase III: the genomes of soil and plant-associated and newly described type strains.</title>
        <authorList>
            <person name="Whitman W.B."/>
            <person name="Woyke T."/>
            <person name="Klenk H.P."/>
            <person name="Zhou Y."/>
            <person name="Lilburn T.G."/>
            <person name="Beck B.J."/>
            <person name="De Vos P."/>
            <person name="Vandamme P."/>
            <person name="Eisen J.A."/>
            <person name="Garrity G."/>
            <person name="Hugenholtz P."/>
            <person name="Kyrpides N.C."/>
        </authorList>
    </citation>
    <scope>NUCLEOTIDE SEQUENCE [LARGE SCALE GENOMIC DNA]</scope>
    <source>
        <strain evidence="2 3">CGMCC 1.7271</strain>
    </source>
</reference>
<dbReference type="RefSeq" id="WP_144886128.1">
    <property type="nucleotide sequence ID" value="NZ_VLLE01000003.1"/>
</dbReference>
<accession>A0A562SRK8</accession>
<keyword evidence="1" id="KW-0732">Signal</keyword>
<dbReference type="AlphaFoldDB" id="A0A562SRK8"/>
<dbReference type="PROSITE" id="PS51257">
    <property type="entry name" value="PROKAR_LIPOPROTEIN"/>
    <property type="match status" value="1"/>
</dbReference>
<evidence type="ECO:0000313" key="3">
    <source>
        <dbReference type="Proteomes" id="UP000316167"/>
    </source>
</evidence>
<protein>
    <recommendedName>
        <fullName evidence="4">Outer membrane protein with beta-barrel domain</fullName>
    </recommendedName>
</protein>
<sequence>MSTYLKLTATVFLVSCLLSSCTLLRFAYAPSIQQVPAFKEKNESRVTAVAASTLVGTENSYSLQGAYAITNHFAVTAAWYGSLRSQDELTYSDGSGNTGTDIVKYKRSAAEFGAGVFYPISRDKKVFFELYGGYGFGKNNISDNSTTNSGALGFHNSKTNRYYIQPSFSFHTGENFTLSTVLRFTSIGYSNISTSYDNNELESYQLLQLTRNRLLFVEPALVTSFGFASAPWFRVQAQMNASLLTGNSNTNYRSNYFSLGFQFDPVKALKTK</sequence>